<dbReference type="InterPro" id="IPR058163">
    <property type="entry name" value="LysR-type_TF_proteobact-type"/>
</dbReference>
<evidence type="ECO:0000313" key="6">
    <source>
        <dbReference type="EMBL" id="MFL1731717.1"/>
    </source>
</evidence>
<dbReference type="Proteomes" id="UP001624684">
    <property type="component" value="Unassembled WGS sequence"/>
</dbReference>
<dbReference type="PROSITE" id="PS50931">
    <property type="entry name" value="HTH_LYSR"/>
    <property type="match status" value="1"/>
</dbReference>
<evidence type="ECO:0000256" key="1">
    <source>
        <dbReference type="ARBA" id="ARBA00009437"/>
    </source>
</evidence>
<evidence type="ECO:0000313" key="7">
    <source>
        <dbReference type="Proteomes" id="UP001624684"/>
    </source>
</evidence>
<feature type="domain" description="HTH lysR-type" evidence="5">
    <location>
        <begin position="1"/>
        <end position="60"/>
    </location>
</feature>
<dbReference type="Gene3D" id="3.40.190.290">
    <property type="match status" value="1"/>
</dbReference>
<evidence type="ECO:0000256" key="4">
    <source>
        <dbReference type="ARBA" id="ARBA00023163"/>
    </source>
</evidence>
<dbReference type="RefSeq" id="WP_407068520.1">
    <property type="nucleotide sequence ID" value="NZ_JBJJXE010000001.1"/>
</dbReference>
<accession>A0ABW8U5J0</accession>
<protein>
    <submittedName>
        <fullName evidence="6">LysR family transcriptional regulator</fullName>
    </submittedName>
</protein>
<dbReference type="SUPFAM" id="SSF53850">
    <property type="entry name" value="Periplasmic binding protein-like II"/>
    <property type="match status" value="1"/>
</dbReference>
<dbReference type="Gene3D" id="1.10.10.10">
    <property type="entry name" value="Winged helix-like DNA-binding domain superfamily/Winged helix DNA-binding domain"/>
    <property type="match status" value="1"/>
</dbReference>
<keyword evidence="7" id="KW-1185">Reference proteome</keyword>
<dbReference type="SUPFAM" id="SSF46785">
    <property type="entry name" value="Winged helix' DNA-binding domain"/>
    <property type="match status" value="1"/>
</dbReference>
<dbReference type="Pfam" id="PF00126">
    <property type="entry name" value="HTH_1"/>
    <property type="match status" value="1"/>
</dbReference>
<proteinExistence type="inferred from homology"/>
<dbReference type="InterPro" id="IPR036390">
    <property type="entry name" value="WH_DNA-bd_sf"/>
</dbReference>
<dbReference type="EMBL" id="JBJJXE010000001">
    <property type="protein sequence ID" value="MFL1731717.1"/>
    <property type="molecule type" value="Genomic_DNA"/>
</dbReference>
<reference evidence="6 7" key="1">
    <citation type="submission" date="2024-11" db="EMBL/GenBank/DDBJ databases">
        <title>First Report of Moraxella oculi in Brazil in an Infectious Bovine Keratoconjunctivitis Outbreak.</title>
        <authorList>
            <person name="Carvalho C.V."/>
            <person name="Domingues R."/>
            <person name="Coutinho C."/>
            <person name="Honorio N.T.B.S."/>
            <person name="Faza D.R.L.R."/>
            <person name="Carvalho W.A."/>
            <person name="Machado A.B.F."/>
            <person name="Martins M.F."/>
            <person name="Gaspar E.B."/>
        </authorList>
    </citation>
    <scope>NUCLEOTIDE SEQUENCE [LARGE SCALE GENOMIC DNA]</scope>
    <source>
        <strain evidence="6 7">2117LE</strain>
    </source>
</reference>
<evidence type="ECO:0000256" key="2">
    <source>
        <dbReference type="ARBA" id="ARBA00023015"/>
    </source>
</evidence>
<gene>
    <name evidence="6" type="ORF">ACJHVH_01695</name>
</gene>
<dbReference type="InterPro" id="IPR036388">
    <property type="entry name" value="WH-like_DNA-bd_sf"/>
</dbReference>
<comment type="caution">
    <text evidence="6">The sequence shown here is derived from an EMBL/GenBank/DDBJ whole genome shotgun (WGS) entry which is preliminary data.</text>
</comment>
<comment type="similarity">
    <text evidence="1">Belongs to the LysR transcriptional regulatory family.</text>
</comment>
<evidence type="ECO:0000256" key="3">
    <source>
        <dbReference type="ARBA" id="ARBA00023125"/>
    </source>
</evidence>
<name>A0ABW8U5J0_9GAMM</name>
<dbReference type="InterPro" id="IPR005119">
    <property type="entry name" value="LysR_subst-bd"/>
</dbReference>
<keyword evidence="3" id="KW-0238">DNA-binding</keyword>
<keyword evidence="2" id="KW-0805">Transcription regulation</keyword>
<keyword evidence="4" id="KW-0804">Transcription</keyword>
<organism evidence="6 7">
    <name type="scientific">Moraxella oculi</name>
    <dbReference type="NCBI Taxonomy" id="2940516"/>
    <lineage>
        <taxon>Bacteria</taxon>
        <taxon>Pseudomonadati</taxon>
        <taxon>Pseudomonadota</taxon>
        <taxon>Gammaproteobacteria</taxon>
        <taxon>Moraxellales</taxon>
        <taxon>Moraxellaceae</taxon>
        <taxon>Moraxella</taxon>
    </lineage>
</organism>
<dbReference type="Pfam" id="PF03466">
    <property type="entry name" value="LysR_substrate"/>
    <property type="match status" value="1"/>
</dbReference>
<evidence type="ECO:0000259" key="5">
    <source>
        <dbReference type="PROSITE" id="PS50931"/>
    </source>
</evidence>
<dbReference type="PANTHER" id="PTHR30537">
    <property type="entry name" value="HTH-TYPE TRANSCRIPTIONAL REGULATOR"/>
    <property type="match status" value="1"/>
</dbReference>
<dbReference type="InterPro" id="IPR000847">
    <property type="entry name" value="LysR_HTH_N"/>
</dbReference>
<sequence>MLEKLRGMAVFASVVRHGSFGAAARELGITTSAVSQQIRSLEEDLDVVLLYRSTRKLSLSEAGESLYHAALQMVKSAEEGRENINQLKAKMTGMLRIATSTEIAHGFVIPALSRWLAEHEKLSLSIISCTDTPNAIDNRIDLTIVLENHSRGISLTKIGQILLASPDYLKQHQAISTPKDLFTHAFIADGEQASKNLEFQQDGKKFSIRMNSRLITDSQQIALSLASSGHGIVKANELNAKSYIDDGKLIPILADYALPSLTLNAISSTNEQLPTKTKKCLEVLMAYFNQ</sequence>
<dbReference type="PANTHER" id="PTHR30537:SF30">
    <property type="entry name" value="TRANSCRIPTIONAL REGULATOR-RELATED"/>
    <property type="match status" value="1"/>
</dbReference>